<evidence type="ECO:0000256" key="1">
    <source>
        <dbReference type="SAM" id="Phobius"/>
    </source>
</evidence>
<keyword evidence="3" id="KW-1185">Reference proteome</keyword>
<keyword evidence="1" id="KW-0812">Transmembrane</keyword>
<sequence>MTHEYDLSPGPGLLQQRRKVNANRVYQAATLAAAILMLLTAAA</sequence>
<keyword evidence="1" id="KW-1133">Transmembrane helix</keyword>
<name>A0A4R1L9N2_9BACT</name>
<protein>
    <submittedName>
        <fullName evidence="2">Uncharacterized protein</fullName>
    </submittedName>
</protein>
<organism evidence="2 3">
    <name type="scientific">Acidipila rosea</name>
    <dbReference type="NCBI Taxonomy" id="768535"/>
    <lineage>
        <taxon>Bacteria</taxon>
        <taxon>Pseudomonadati</taxon>
        <taxon>Acidobacteriota</taxon>
        <taxon>Terriglobia</taxon>
        <taxon>Terriglobales</taxon>
        <taxon>Acidobacteriaceae</taxon>
        <taxon>Acidipila</taxon>
    </lineage>
</organism>
<feature type="transmembrane region" description="Helical" evidence="1">
    <location>
        <begin position="25"/>
        <end position="42"/>
    </location>
</feature>
<comment type="caution">
    <text evidence="2">The sequence shown here is derived from an EMBL/GenBank/DDBJ whole genome shotgun (WGS) entry which is preliminary data.</text>
</comment>
<dbReference type="Proteomes" id="UP000295210">
    <property type="component" value="Unassembled WGS sequence"/>
</dbReference>
<keyword evidence="1" id="KW-0472">Membrane</keyword>
<gene>
    <name evidence="2" type="ORF">C7378_0014</name>
</gene>
<dbReference type="AlphaFoldDB" id="A0A4R1L9N2"/>
<evidence type="ECO:0000313" key="2">
    <source>
        <dbReference type="EMBL" id="TCK75035.1"/>
    </source>
</evidence>
<proteinExistence type="predicted"/>
<evidence type="ECO:0000313" key="3">
    <source>
        <dbReference type="Proteomes" id="UP000295210"/>
    </source>
</evidence>
<reference evidence="2 3" key="1">
    <citation type="submission" date="2019-03" db="EMBL/GenBank/DDBJ databases">
        <title>Genomic Encyclopedia of Type Strains, Phase IV (KMG-IV): sequencing the most valuable type-strain genomes for metagenomic binning, comparative biology and taxonomic classification.</title>
        <authorList>
            <person name="Goeker M."/>
        </authorList>
    </citation>
    <scope>NUCLEOTIDE SEQUENCE [LARGE SCALE GENOMIC DNA]</scope>
    <source>
        <strain evidence="2 3">DSM 103428</strain>
    </source>
</reference>
<dbReference type="RefSeq" id="WP_279388556.1">
    <property type="nucleotide sequence ID" value="NZ_SMGK01000001.1"/>
</dbReference>
<accession>A0A4R1L9N2</accession>
<dbReference type="EMBL" id="SMGK01000001">
    <property type="protein sequence ID" value="TCK75035.1"/>
    <property type="molecule type" value="Genomic_DNA"/>
</dbReference>